<feature type="repeat" description="ANK" evidence="3">
    <location>
        <begin position="1286"/>
        <end position="1318"/>
    </location>
</feature>
<protein>
    <submittedName>
        <fullName evidence="5">Uncharacterized protein</fullName>
    </submittedName>
</protein>
<dbReference type="SUPFAM" id="SSF52540">
    <property type="entry name" value="P-loop containing nucleoside triphosphate hydrolases"/>
    <property type="match status" value="1"/>
</dbReference>
<dbReference type="InterPro" id="IPR002110">
    <property type="entry name" value="Ankyrin_rpt"/>
</dbReference>
<dbReference type="PANTHER" id="PTHR24198:SF165">
    <property type="entry name" value="ANKYRIN REPEAT-CONTAINING PROTEIN-RELATED"/>
    <property type="match status" value="1"/>
</dbReference>
<evidence type="ECO:0000313" key="5">
    <source>
        <dbReference type="EMBL" id="KAF2903055.1"/>
    </source>
</evidence>
<gene>
    <name evidence="5" type="ORF">ILUMI_03133</name>
</gene>
<dbReference type="Proteomes" id="UP000801492">
    <property type="component" value="Unassembled WGS sequence"/>
</dbReference>
<dbReference type="SMART" id="SM00248">
    <property type="entry name" value="ANK"/>
    <property type="match status" value="20"/>
</dbReference>
<dbReference type="Pfam" id="PF12796">
    <property type="entry name" value="Ank_2"/>
    <property type="match status" value="5"/>
</dbReference>
<reference evidence="5" key="1">
    <citation type="submission" date="2019-08" db="EMBL/GenBank/DDBJ databases">
        <title>The genome of the North American firefly Photinus pyralis.</title>
        <authorList>
            <consortium name="Photinus pyralis genome working group"/>
            <person name="Fallon T.R."/>
            <person name="Sander Lower S.E."/>
            <person name="Weng J.-K."/>
        </authorList>
    </citation>
    <scope>NUCLEOTIDE SEQUENCE</scope>
    <source>
        <strain evidence="5">TRF0915ILg1</strain>
        <tissue evidence="5">Whole body</tissue>
    </source>
</reference>
<dbReference type="PROSITE" id="PS50297">
    <property type="entry name" value="ANK_REP_REGION"/>
    <property type="match status" value="11"/>
</dbReference>
<keyword evidence="1" id="KW-0677">Repeat</keyword>
<keyword evidence="4" id="KW-1133">Transmembrane helix</keyword>
<feature type="repeat" description="ANK" evidence="3">
    <location>
        <begin position="1319"/>
        <end position="1351"/>
    </location>
</feature>
<dbReference type="OrthoDB" id="8194444at2759"/>
<comment type="caution">
    <text evidence="5">The sequence shown here is derived from an EMBL/GenBank/DDBJ whole genome shotgun (WGS) entry which is preliminary data.</text>
</comment>
<feature type="repeat" description="ANK" evidence="3">
    <location>
        <begin position="1681"/>
        <end position="1713"/>
    </location>
</feature>
<dbReference type="InterPro" id="IPR036770">
    <property type="entry name" value="Ankyrin_rpt-contain_sf"/>
</dbReference>
<dbReference type="InterPro" id="IPR027417">
    <property type="entry name" value="P-loop_NTPase"/>
</dbReference>
<feature type="repeat" description="ANK" evidence="3">
    <location>
        <begin position="1646"/>
        <end position="1678"/>
    </location>
</feature>
<evidence type="ECO:0000256" key="2">
    <source>
        <dbReference type="ARBA" id="ARBA00023043"/>
    </source>
</evidence>
<feature type="repeat" description="ANK" evidence="3">
    <location>
        <begin position="1449"/>
        <end position="1481"/>
    </location>
</feature>
<feature type="repeat" description="ANK" evidence="3">
    <location>
        <begin position="1352"/>
        <end position="1384"/>
    </location>
</feature>
<feature type="transmembrane region" description="Helical" evidence="4">
    <location>
        <begin position="1744"/>
        <end position="1764"/>
    </location>
</feature>
<proteinExistence type="predicted"/>
<dbReference type="EMBL" id="VTPC01001119">
    <property type="protein sequence ID" value="KAF2903055.1"/>
    <property type="molecule type" value="Genomic_DNA"/>
</dbReference>
<organism evidence="5 6">
    <name type="scientific">Ignelater luminosus</name>
    <name type="common">Cucubano</name>
    <name type="synonym">Pyrophorus luminosus</name>
    <dbReference type="NCBI Taxonomy" id="2038154"/>
    <lineage>
        <taxon>Eukaryota</taxon>
        <taxon>Metazoa</taxon>
        <taxon>Ecdysozoa</taxon>
        <taxon>Arthropoda</taxon>
        <taxon>Hexapoda</taxon>
        <taxon>Insecta</taxon>
        <taxon>Pterygota</taxon>
        <taxon>Neoptera</taxon>
        <taxon>Endopterygota</taxon>
        <taxon>Coleoptera</taxon>
        <taxon>Polyphaga</taxon>
        <taxon>Elateriformia</taxon>
        <taxon>Elateroidea</taxon>
        <taxon>Elateridae</taxon>
        <taxon>Agrypninae</taxon>
        <taxon>Pyrophorini</taxon>
        <taxon>Ignelater</taxon>
    </lineage>
</organism>
<feature type="repeat" description="ANK" evidence="3">
    <location>
        <begin position="1186"/>
        <end position="1218"/>
    </location>
</feature>
<feature type="repeat" description="ANK" evidence="3">
    <location>
        <begin position="1511"/>
        <end position="1543"/>
    </location>
</feature>
<keyword evidence="6" id="KW-1185">Reference proteome</keyword>
<evidence type="ECO:0000256" key="3">
    <source>
        <dbReference type="PROSITE-ProRule" id="PRU00023"/>
    </source>
</evidence>
<feature type="repeat" description="ANK" evidence="3">
    <location>
        <begin position="1613"/>
        <end position="1645"/>
    </location>
</feature>
<dbReference type="SUPFAM" id="SSF48403">
    <property type="entry name" value="Ankyrin repeat"/>
    <property type="match status" value="3"/>
</dbReference>
<feature type="repeat" description="ANK" evidence="3">
    <location>
        <begin position="1416"/>
        <end position="1448"/>
    </location>
</feature>
<sequence length="1872" mass="215456">MSTPKNYKVRLGTIDSGKPYETKTIALLSLRCCLKNLEHFWIASNVGDCGDFDDIVLFEKKRNEEGITYLIQLKHQDAPKEITRKEFLKNKGKKYRDFSLRKYLDSCRRLSNEISNQNMRDSEIIDHLRNNPEMVFILFTNRAVAQELEFIELLSSFHDLVNVNGNVYGFNSERLDTLTTLEYNGWETFIKKIFLYVNQPHIQKIDGEIKKVLKKLIGSANKSNRDLDSIIRKFLSFIEEWSKGLLNGHYPLTKTIILKKITEILLEPFMVNFTYRMSVAETEEDEMRYNFWNEIIKCEDLIVVDENDKIVKEFLERYVCKFIDNQKGSIQYSTAIKKDLMKIPANTHLNSFSEIYEYLWKTFQVPLVIQVSSKIEVDAVAKILKMNKSFRIIILNNSETLVGNLNSYKIMLGVSDLTVDQQRKLFRYPIKMQGRHLSGFEELNVDANKISKLKVKDIIYILLSKFNIGKEFTPLPDVFVDISLKRVWLRPEVLQEATKDNFCILCPFVRDFKNFIQISLLDIDDFEVLEWEKDREDLITQHNRIILFRDLCDLEKIVCHFSKWGRGSIHYLIHHGNSNNLEWVKSWGAIKYLKESRISKKFEEERTTADEAIINFCTQRKPIIISSNPGMGKSVFINYFARNAPMKFWVVRINLAKYKSAYKNLNLNAFFEQVLNEESKENVSLVKAAFAKFNESKCLVVLLDAFDEIPIDYQSDAKEFIKFLSDSGYFVLVTTRPVWKNDLELLLETFSLDLSLFTRKDQKFFLANYFSKVQNHKVNLFVESLLNAAKDNLNDRDGEFTGVPLQTLLLAEVFTEDLKIFLETNSFVNKNFDLLYLYRKFIEKKIKIACKKFPDISEDTIHQYKICRTFYALRLLFPKKFLVELEIDIKLKLAKSLFPHMLELIQKDGIVMSETETDVRFIHQTFAEYLVGEWLAENIKNENKEIAKKLIFVTYGYNLTVVRNIFDRILARNCPLHLAVMNLQIDKVASLINSHHFDDLDDANRTFVHLLASWGLHHPIKQTYRDLIELPSEDEMVGILRSIPDEKLENSKDQVLGYTPLDYALINSSLYIANTLCEKMKYTRIRFHIENLNVPHLVDYCVSMNYLSLIRAVINFKSIDPRLYIDKEDQDLFRANPNLFISKINLNDKAKFASTSLLHVAVRLEMEAVVETLIRKGVDINATDIRGKTALHWSVLQGNLNISKSLIFNGTNINIVDIHNRTALHYAVILRSKNQLEIISELSDTNFDIEDENVMTPFLWASYYGYTRCVNLFINLGVNIEQNDRSKLTALHKAANNGHVDTVNLLLGKGANVNAKTTKLTTPLIFSAHCGHTAVADLLINHGADVQARDDRGMPALYWAARNGHKATADLLITRQAKLNPEDLVDVLCVVVKHCPLDIVELFLSHKIKIESKNREGKTILHCAAFYGRKDIVRLLSSKGADINTEDNQGNSALYSAIHSGHPHVVKFLLSKSKEIKLPYNCLHKSAERSDKDLINLFLHRGAEVNLQDNLGMTPLHYAAANGHKYNVALLLMNGANMEAINNKSETPLIVSAKHGRNDILNFLISKGAKIEARDDEGKTVFHWAVSNPHISLKKIELLLSRSLRFLESQTVKQETPLVLAAQAGSKAAVELLLSNNVDVKAKDNRGMNALHWASFKGYTDIVVALLNNNLELNLEERDKEGKTALLHAAQNGCTSVVNILLLREANCNLRDKFGLTALEWATTNNHVDVVQLLKSYSTDENSYLFLLITLLYWTCLLFLYFLFHTENSVCGEEVTFKAQNPLVENDIGKWLTYVSDGMRDYIIGNPPIQFENIEFPPDENGRRFSTTFYNRHLPNGKRIYRIAEFGFSDWKHLDSRLKDHEILSAHSKATV</sequence>
<accession>A0A8K0DMF6</accession>
<evidence type="ECO:0000256" key="1">
    <source>
        <dbReference type="ARBA" id="ARBA00022737"/>
    </source>
</evidence>
<dbReference type="Gene3D" id="3.40.50.300">
    <property type="entry name" value="P-loop containing nucleotide triphosphate hydrolases"/>
    <property type="match status" value="1"/>
</dbReference>
<feature type="repeat" description="ANK" evidence="3">
    <location>
        <begin position="1483"/>
        <end position="1510"/>
    </location>
</feature>
<name>A0A8K0DMF6_IGNLU</name>
<keyword evidence="4" id="KW-0812">Transmembrane</keyword>
<feature type="repeat" description="ANK" evidence="3">
    <location>
        <begin position="1153"/>
        <end position="1185"/>
    </location>
</feature>
<dbReference type="Pfam" id="PF00023">
    <property type="entry name" value="Ank"/>
    <property type="match status" value="2"/>
</dbReference>
<evidence type="ECO:0000256" key="4">
    <source>
        <dbReference type="SAM" id="Phobius"/>
    </source>
</evidence>
<feature type="repeat" description="ANK" evidence="3">
    <location>
        <begin position="1544"/>
        <end position="1576"/>
    </location>
</feature>
<evidence type="ECO:0000313" key="6">
    <source>
        <dbReference type="Proteomes" id="UP000801492"/>
    </source>
</evidence>
<dbReference type="PANTHER" id="PTHR24198">
    <property type="entry name" value="ANKYRIN REPEAT AND PROTEIN KINASE DOMAIN-CONTAINING PROTEIN"/>
    <property type="match status" value="1"/>
</dbReference>
<dbReference type="PRINTS" id="PR01415">
    <property type="entry name" value="ANKYRIN"/>
</dbReference>
<keyword evidence="4" id="KW-0472">Membrane</keyword>
<dbReference type="Gene3D" id="1.25.40.20">
    <property type="entry name" value="Ankyrin repeat-containing domain"/>
    <property type="match status" value="5"/>
</dbReference>
<dbReference type="PROSITE" id="PS50088">
    <property type="entry name" value="ANK_REPEAT"/>
    <property type="match status" value="13"/>
</dbReference>
<keyword evidence="2 3" id="KW-0040">ANK repeat</keyword>